<gene>
    <name evidence="2" type="ORF">FPOA_00619</name>
</gene>
<evidence type="ECO:0000313" key="2">
    <source>
        <dbReference type="EMBL" id="OBS26677.1"/>
    </source>
</evidence>
<dbReference type="EMBL" id="LYXU01000001">
    <property type="protein sequence ID" value="OBS26677.1"/>
    <property type="molecule type" value="Genomic_DNA"/>
</dbReference>
<dbReference type="OrthoDB" id="10506097at2759"/>
<reference evidence="2 3" key="1">
    <citation type="submission" date="2016-06" db="EMBL/GenBank/DDBJ databases">
        <title>Living apart together: crosstalk between the core and supernumerary genomes in a fungal plant pathogen.</title>
        <authorList>
            <person name="Vanheule A."/>
            <person name="Audenaert K."/>
            <person name="Warris S."/>
            <person name="Van De Geest H."/>
            <person name="Schijlen E."/>
            <person name="Hofte M."/>
            <person name="De Saeger S."/>
            <person name="Haesaert G."/>
            <person name="Waalwijk C."/>
            <person name="Van Der Lee T."/>
        </authorList>
    </citation>
    <scope>NUCLEOTIDE SEQUENCE [LARGE SCALE GENOMIC DNA]</scope>
    <source>
        <strain evidence="2 3">2516</strain>
    </source>
</reference>
<proteinExistence type="predicted"/>
<feature type="compositionally biased region" description="Polar residues" evidence="1">
    <location>
        <begin position="32"/>
        <end position="41"/>
    </location>
</feature>
<name>A0A1B8B1T5_FUSPO</name>
<dbReference type="AlphaFoldDB" id="A0A1B8B1T5"/>
<feature type="region of interest" description="Disordered" evidence="1">
    <location>
        <begin position="1"/>
        <end position="45"/>
    </location>
</feature>
<sequence length="109" mass="12171">MEDGTQQSGPGGIISVRGPQPEGVIVDGPHKNSVTFPTNTEQRSEHLQRFERLTARSQWRLSPPELFSLLMGVLKFQFDILDRHATGQVQIEFDIEDPFGGIGLVQRQA</sequence>
<organism evidence="2 3">
    <name type="scientific">Fusarium poae</name>
    <dbReference type="NCBI Taxonomy" id="36050"/>
    <lineage>
        <taxon>Eukaryota</taxon>
        <taxon>Fungi</taxon>
        <taxon>Dikarya</taxon>
        <taxon>Ascomycota</taxon>
        <taxon>Pezizomycotina</taxon>
        <taxon>Sordariomycetes</taxon>
        <taxon>Hypocreomycetidae</taxon>
        <taxon>Hypocreales</taxon>
        <taxon>Nectriaceae</taxon>
        <taxon>Fusarium</taxon>
    </lineage>
</organism>
<protein>
    <submittedName>
        <fullName evidence="2">Uncharacterized protein</fullName>
    </submittedName>
</protein>
<evidence type="ECO:0000313" key="3">
    <source>
        <dbReference type="Proteomes" id="UP000091967"/>
    </source>
</evidence>
<dbReference type="Proteomes" id="UP000091967">
    <property type="component" value="Unassembled WGS sequence"/>
</dbReference>
<accession>A0A1B8B1T5</accession>
<keyword evidence="3" id="KW-1185">Reference proteome</keyword>
<evidence type="ECO:0000256" key="1">
    <source>
        <dbReference type="SAM" id="MobiDB-lite"/>
    </source>
</evidence>
<comment type="caution">
    <text evidence="2">The sequence shown here is derived from an EMBL/GenBank/DDBJ whole genome shotgun (WGS) entry which is preliminary data.</text>
</comment>